<accession>A0A9D1FJR3</accession>
<dbReference type="Proteomes" id="UP000886865">
    <property type="component" value="Unassembled WGS sequence"/>
</dbReference>
<sequence length="276" mass="31295">MIKLNKKRANVSILVAVFCFSFIVFSAFAIDMAFVTMNRVKLQRAVETTALASIAKYKENSQDYSKKYFSLYKAEFDTLKDAQLLNVYYKEEESGEKKVKIEAQLELPTYFLRFAGLKNIKIKANSYAQTYEQIQENINFEDIVESDSIITDKNSDEIEVITDANPDGYFIFAGIKDDNNEFIWQDIGCKANVNSYKTTVGANSFYLVCSNEAKFDFSRTCSENSDINIANYIKIYSANQGECLSKGAITEQSGSNSGNFEVKILNNTKLITKDDF</sequence>
<dbReference type="EMBL" id="DVJQ01000071">
    <property type="protein sequence ID" value="HIS74998.1"/>
    <property type="molecule type" value="Genomic_DNA"/>
</dbReference>
<name>A0A9D1FJR3_9BACT</name>
<proteinExistence type="predicted"/>
<organism evidence="1 2">
    <name type="scientific">Candidatus Galligastranaerophilus intestinavium</name>
    <dbReference type="NCBI Taxonomy" id="2840836"/>
    <lineage>
        <taxon>Bacteria</taxon>
        <taxon>Candidatus Galligastranaerophilus</taxon>
    </lineage>
</organism>
<protein>
    <submittedName>
        <fullName evidence="1">Tad domain-containing protein</fullName>
    </submittedName>
</protein>
<evidence type="ECO:0000313" key="2">
    <source>
        <dbReference type="Proteomes" id="UP000886865"/>
    </source>
</evidence>
<comment type="caution">
    <text evidence="1">The sequence shown here is derived from an EMBL/GenBank/DDBJ whole genome shotgun (WGS) entry which is preliminary data.</text>
</comment>
<gene>
    <name evidence="1" type="ORF">IAA86_08275</name>
</gene>
<evidence type="ECO:0000313" key="1">
    <source>
        <dbReference type="EMBL" id="HIS74998.1"/>
    </source>
</evidence>
<dbReference type="AlphaFoldDB" id="A0A9D1FJR3"/>
<reference evidence="1" key="2">
    <citation type="journal article" date="2021" name="PeerJ">
        <title>Extensive microbial diversity within the chicken gut microbiome revealed by metagenomics and culture.</title>
        <authorList>
            <person name="Gilroy R."/>
            <person name="Ravi A."/>
            <person name="Getino M."/>
            <person name="Pursley I."/>
            <person name="Horton D.L."/>
            <person name="Alikhan N.F."/>
            <person name="Baker D."/>
            <person name="Gharbi K."/>
            <person name="Hall N."/>
            <person name="Watson M."/>
            <person name="Adriaenssens E.M."/>
            <person name="Foster-Nyarko E."/>
            <person name="Jarju S."/>
            <person name="Secka A."/>
            <person name="Antonio M."/>
            <person name="Oren A."/>
            <person name="Chaudhuri R.R."/>
            <person name="La Ragione R."/>
            <person name="Hildebrand F."/>
            <person name="Pallen M.J."/>
        </authorList>
    </citation>
    <scope>NUCLEOTIDE SEQUENCE</scope>
    <source>
        <strain evidence="1">CHK152-2871</strain>
    </source>
</reference>
<reference evidence="1" key="1">
    <citation type="submission" date="2020-10" db="EMBL/GenBank/DDBJ databases">
        <authorList>
            <person name="Gilroy R."/>
        </authorList>
    </citation>
    <scope>NUCLEOTIDE SEQUENCE</scope>
    <source>
        <strain evidence="1">CHK152-2871</strain>
    </source>
</reference>